<evidence type="ECO:0000256" key="2">
    <source>
        <dbReference type="ARBA" id="ARBA00023002"/>
    </source>
</evidence>
<evidence type="ECO:0000313" key="3">
    <source>
        <dbReference type="EMBL" id="ABF52096.1"/>
    </source>
</evidence>
<dbReference type="AlphaFoldDB" id="Q1GW76"/>
<dbReference type="HOGENOM" id="CLU_010194_2_1_5"/>
<name>Q1GW76_SPHAL</name>
<dbReference type="CDD" id="cd05233">
    <property type="entry name" value="SDR_c"/>
    <property type="match status" value="1"/>
</dbReference>
<dbReference type="EMBL" id="CP000356">
    <property type="protein sequence ID" value="ABF52096.1"/>
    <property type="molecule type" value="Genomic_DNA"/>
</dbReference>
<dbReference type="PRINTS" id="PR00081">
    <property type="entry name" value="GDHRDH"/>
</dbReference>
<dbReference type="RefSeq" id="WP_011540687.1">
    <property type="nucleotide sequence ID" value="NC_008048.1"/>
</dbReference>
<sequence length="281" mass="30112">MDFQGKSVVITGGATGIGFALAKRIGTAGARIILFEPREERLAAAVEALAPFGVNACAFAGDVTDAAAVEALADFAWATHGRADAIIANAGVGGVRTEILDTDDAAARALIEVNFWGVWNCVRTFGRRFQGDGLPSAIYATASENGLFNAVRRNGGIYVASKHAVIGLMDTLRNEAPDTIEVGVIIPGWVKSDMTRHADAAMDADVFANRIVPQMEAGQFYLVSHPYNVVRMEERWAEAYAAFAKYAPREPGDDAMDVALFMERMRAEREGLTPPPATPHP</sequence>
<accession>Q1GW76</accession>
<reference evidence="3 4" key="1">
    <citation type="journal article" date="2009" name="Proc. Natl. Acad. Sci. U.S.A.">
        <title>The genomic basis of trophic strategy in marine bacteria.</title>
        <authorList>
            <person name="Lauro F.M."/>
            <person name="McDougald D."/>
            <person name="Thomas T."/>
            <person name="Williams T.J."/>
            <person name="Egan S."/>
            <person name="Rice S."/>
            <person name="DeMaere M.Z."/>
            <person name="Ting L."/>
            <person name="Ertan H."/>
            <person name="Johnson J."/>
            <person name="Ferriera S."/>
            <person name="Lapidus A."/>
            <person name="Anderson I."/>
            <person name="Kyrpides N."/>
            <person name="Munk A.C."/>
            <person name="Detter C."/>
            <person name="Han C.S."/>
            <person name="Brown M.V."/>
            <person name="Robb F.T."/>
            <person name="Kjelleberg S."/>
            <person name="Cavicchioli R."/>
        </authorList>
    </citation>
    <scope>NUCLEOTIDE SEQUENCE [LARGE SCALE GENOMIC DNA]</scope>
    <source>
        <strain evidence="4">DSM 13593 / LMG 18877 / RB2256</strain>
    </source>
</reference>
<proteinExistence type="inferred from homology"/>
<dbReference type="GO" id="GO:0050664">
    <property type="term" value="F:oxidoreductase activity, acting on NAD(P)H, oxygen as acceptor"/>
    <property type="evidence" value="ECO:0007669"/>
    <property type="project" value="TreeGrafter"/>
</dbReference>
<dbReference type="KEGG" id="sal:Sala_0373"/>
<keyword evidence="2" id="KW-0560">Oxidoreductase</keyword>
<dbReference type="eggNOG" id="COG1028">
    <property type="taxonomic scope" value="Bacteria"/>
</dbReference>
<dbReference type="InterPro" id="IPR002347">
    <property type="entry name" value="SDR_fam"/>
</dbReference>
<dbReference type="PANTHER" id="PTHR43008">
    <property type="entry name" value="BENZIL REDUCTASE"/>
    <property type="match status" value="1"/>
</dbReference>
<dbReference type="OrthoDB" id="7191281at2"/>
<dbReference type="PROSITE" id="PS00061">
    <property type="entry name" value="ADH_SHORT"/>
    <property type="match status" value="1"/>
</dbReference>
<organism evidence="3 4">
    <name type="scientific">Sphingopyxis alaskensis (strain DSM 13593 / LMG 18877 / RB2256)</name>
    <name type="common">Sphingomonas alaskensis</name>
    <dbReference type="NCBI Taxonomy" id="317655"/>
    <lineage>
        <taxon>Bacteria</taxon>
        <taxon>Pseudomonadati</taxon>
        <taxon>Pseudomonadota</taxon>
        <taxon>Alphaproteobacteria</taxon>
        <taxon>Sphingomonadales</taxon>
        <taxon>Sphingomonadaceae</taxon>
        <taxon>Sphingopyxis</taxon>
    </lineage>
</organism>
<protein>
    <submittedName>
        <fullName evidence="3">Short-chain dehydrogenase/reductase SDR</fullName>
    </submittedName>
</protein>
<gene>
    <name evidence="3" type="ordered locus">Sala_0373</name>
</gene>
<evidence type="ECO:0000256" key="1">
    <source>
        <dbReference type="ARBA" id="ARBA00006484"/>
    </source>
</evidence>
<dbReference type="STRING" id="317655.Sala_0373"/>
<dbReference type="Gene3D" id="3.40.50.720">
    <property type="entry name" value="NAD(P)-binding Rossmann-like Domain"/>
    <property type="match status" value="1"/>
</dbReference>
<comment type="similarity">
    <text evidence="1">Belongs to the short-chain dehydrogenases/reductases (SDR) family.</text>
</comment>
<keyword evidence="4" id="KW-1185">Reference proteome</keyword>
<dbReference type="InterPro" id="IPR020904">
    <property type="entry name" value="Sc_DH/Rdtase_CS"/>
</dbReference>
<dbReference type="Proteomes" id="UP000006578">
    <property type="component" value="Chromosome"/>
</dbReference>
<dbReference type="Pfam" id="PF00106">
    <property type="entry name" value="adh_short"/>
    <property type="match status" value="1"/>
</dbReference>
<dbReference type="PANTHER" id="PTHR43008:SF4">
    <property type="entry name" value="CHAIN DEHYDROGENASE, PUTATIVE (AFU_ORTHOLOGUE AFUA_4G08710)-RELATED"/>
    <property type="match status" value="1"/>
</dbReference>
<evidence type="ECO:0000313" key="4">
    <source>
        <dbReference type="Proteomes" id="UP000006578"/>
    </source>
</evidence>
<dbReference type="InterPro" id="IPR036291">
    <property type="entry name" value="NAD(P)-bd_dom_sf"/>
</dbReference>
<dbReference type="SUPFAM" id="SSF51735">
    <property type="entry name" value="NAD(P)-binding Rossmann-fold domains"/>
    <property type="match status" value="1"/>
</dbReference>